<accession>A0A3N4HSZ7</accession>
<feature type="region of interest" description="Disordered" evidence="1">
    <location>
        <begin position="1"/>
        <end position="26"/>
    </location>
</feature>
<protein>
    <submittedName>
        <fullName evidence="2">Uncharacterized protein</fullName>
    </submittedName>
</protein>
<reference evidence="2 3" key="1">
    <citation type="journal article" date="2018" name="Nat. Ecol. Evol.">
        <title>Pezizomycetes genomes reveal the molecular basis of ectomycorrhizal truffle lifestyle.</title>
        <authorList>
            <person name="Murat C."/>
            <person name="Payen T."/>
            <person name="Noel B."/>
            <person name="Kuo A."/>
            <person name="Morin E."/>
            <person name="Chen J."/>
            <person name="Kohler A."/>
            <person name="Krizsan K."/>
            <person name="Balestrini R."/>
            <person name="Da Silva C."/>
            <person name="Montanini B."/>
            <person name="Hainaut M."/>
            <person name="Levati E."/>
            <person name="Barry K.W."/>
            <person name="Belfiori B."/>
            <person name="Cichocki N."/>
            <person name="Clum A."/>
            <person name="Dockter R.B."/>
            <person name="Fauchery L."/>
            <person name="Guy J."/>
            <person name="Iotti M."/>
            <person name="Le Tacon F."/>
            <person name="Lindquist E.A."/>
            <person name="Lipzen A."/>
            <person name="Malagnac F."/>
            <person name="Mello A."/>
            <person name="Molinier V."/>
            <person name="Miyauchi S."/>
            <person name="Poulain J."/>
            <person name="Riccioni C."/>
            <person name="Rubini A."/>
            <person name="Sitrit Y."/>
            <person name="Splivallo R."/>
            <person name="Traeger S."/>
            <person name="Wang M."/>
            <person name="Zifcakova L."/>
            <person name="Wipf D."/>
            <person name="Zambonelli A."/>
            <person name="Paolocci F."/>
            <person name="Nowrousian M."/>
            <person name="Ottonello S."/>
            <person name="Baldrian P."/>
            <person name="Spatafora J.W."/>
            <person name="Henrissat B."/>
            <person name="Nagy L.G."/>
            <person name="Aury J.M."/>
            <person name="Wincker P."/>
            <person name="Grigoriev I.V."/>
            <person name="Bonfante P."/>
            <person name="Martin F.M."/>
        </authorList>
    </citation>
    <scope>NUCLEOTIDE SEQUENCE [LARGE SCALE GENOMIC DNA]</scope>
    <source>
        <strain evidence="2 3">RN42</strain>
    </source>
</reference>
<organism evidence="2 3">
    <name type="scientific">Ascobolus immersus RN42</name>
    <dbReference type="NCBI Taxonomy" id="1160509"/>
    <lineage>
        <taxon>Eukaryota</taxon>
        <taxon>Fungi</taxon>
        <taxon>Dikarya</taxon>
        <taxon>Ascomycota</taxon>
        <taxon>Pezizomycotina</taxon>
        <taxon>Pezizomycetes</taxon>
        <taxon>Pezizales</taxon>
        <taxon>Ascobolaceae</taxon>
        <taxon>Ascobolus</taxon>
    </lineage>
</organism>
<dbReference type="Proteomes" id="UP000275078">
    <property type="component" value="Unassembled WGS sequence"/>
</dbReference>
<gene>
    <name evidence="2" type="ORF">BJ508DRAFT_331408</name>
</gene>
<evidence type="ECO:0000256" key="1">
    <source>
        <dbReference type="SAM" id="MobiDB-lite"/>
    </source>
</evidence>
<keyword evidence="3" id="KW-1185">Reference proteome</keyword>
<name>A0A3N4HSZ7_ASCIM</name>
<sequence length="482" mass="56958">MPVHKEQFLPTMDVQQADPQSESPQTRLQYHYQKQKHRRATNQSRRTDPTSRLVEDLARTSEQHEAQEQARASQLNYKSPLRLRIARLKKRQAAFDFRTKLHQRHLAATMESFMLHAPKQPQTFIDKVRELTSECPAGFADTIDKSNIDEEEEYLDQCELYIARQRARLEFLDIYLEEADNRRWVEGFLRKAVRYAEKCNLGTFMQVCREEGMEEDMMHRSRRSKAQTQALIYTLQSRQRVFLLRRDLFAKNGREELEAFTRMHKEAGEYLLKELVHERPEFTADLNADNIDEEIDRFNEIICKQGIMRENYNKFRSKKTLDARITHLQAKQHQLLTTARLAIRQFDALIEEIVQKDPTFKPSSFAYMRPAPEPVFEQILTSANIYEEEGKLAEVEMQVHMGRQLSMFAMDMMEGTYRSLFFQKFKEFMVEKVEGGAKIVEEPQNDLETFKNGFIRFLYESAPEEEKAELAHWKVDVPGFKN</sequence>
<evidence type="ECO:0000313" key="3">
    <source>
        <dbReference type="Proteomes" id="UP000275078"/>
    </source>
</evidence>
<proteinExistence type="predicted"/>
<feature type="region of interest" description="Disordered" evidence="1">
    <location>
        <begin position="33"/>
        <end position="52"/>
    </location>
</feature>
<feature type="compositionally biased region" description="Polar residues" evidence="1">
    <location>
        <begin position="13"/>
        <end position="26"/>
    </location>
</feature>
<evidence type="ECO:0000313" key="2">
    <source>
        <dbReference type="EMBL" id="RPA76126.1"/>
    </source>
</evidence>
<dbReference type="EMBL" id="ML119750">
    <property type="protein sequence ID" value="RPA76126.1"/>
    <property type="molecule type" value="Genomic_DNA"/>
</dbReference>
<dbReference type="AlphaFoldDB" id="A0A3N4HSZ7"/>